<feature type="region of interest" description="Disordered" evidence="1">
    <location>
        <begin position="80"/>
        <end position="109"/>
    </location>
</feature>
<feature type="non-terminal residue" evidence="2">
    <location>
        <position position="109"/>
    </location>
</feature>
<name>A0A382XW24_9ZZZZ</name>
<proteinExistence type="predicted"/>
<dbReference type="AlphaFoldDB" id="A0A382XW24"/>
<accession>A0A382XW24</accession>
<evidence type="ECO:0000313" key="2">
    <source>
        <dbReference type="EMBL" id="SVD75193.1"/>
    </source>
</evidence>
<evidence type="ECO:0008006" key="3">
    <source>
        <dbReference type="Google" id="ProtNLM"/>
    </source>
</evidence>
<sequence>MKNFSYYSAIALSALLLGACGGANSVVAPSSVQMHDGSTTTSSATGQTVGAKKGAWNALSDADKAAKKANMQARKAAWDALSDDEKAAKKAARPSRKSMMGGKKAAWNK</sequence>
<evidence type="ECO:0000256" key="1">
    <source>
        <dbReference type="SAM" id="MobiDB-lite"/>
    </source>
</evidence>
<dbReference type="PROSITE" id="PS51257">
    <property type="entry name" value="PROKAR_LIPOPROTEIN"/>
    <property type="match status" value="1"/>
</dbReference>
<gene>
    <name evidence="2" type="ORF">METZ01_LOCUS428047</name>
</gene>
<reference evidence="2" key="1">
    <citation type="submission" date="2018-05" db="EMBL/GenBank/DDBJ databases">
        <authorList>
            <person name="Lanie J.A."/>
            <person name="Ng W.-L."/>
            <person name="Kazmierczak K.M."/>
            <person name="Andrzejewski T.M."/>
            <person name="Davidsen T.M."/>
            <person name="Wayne K.J."/>
            <person name="Tettelin H."/>
            <person name="Glass J.I."/>
            <person name="Rusch D."/>
            <person name="Podicherti R."/>
            <person name="Tsui H.-C.T."/>
            <person name="Winkler M.E."/>
        </authorList>
    </citation>
    <scope>NUCLEOTIDE SEQUENCE</scope>
</reference>
<protein>
    <recommendedName>
        <fullName evidence="3">Lipoprotein</fullName>
    </recommendedName>
</protein>
<organism evidence="2">
    <name type="scientific">marine metagenome</name>
    <dbReference type="NCBI Taxonomy" id="408172"/>
    <lineage>
        <taxon>unclassified sequences</taxon>
        <taxon>metagenomes</taxon>
        <taxon>ecological metagenomes</taxon>
    </lineage>
</organism>
<dbReference type="EMBL" id="UINC01170914">
    <property type="protein sequence ID" value="SVD75193.1"/>
    <property type="molecule type" value="Genomic_DNA"/>
</dbReference>